<dbReference type="GO" id="GO:0006405">
    <property type="term" value="P:RNA export from nucleus"/>
    <property type="evidence" value="ECO:0007669"/>
    <property type="project" value="TreeGrafter"/>
</dbReference>
<keyword evidence="5" id="KW-0653">Protein transport</keyword>
<evidence type="ECO:0000256" key="3">
    <source>
        <dbReference type="ARBA" id="ARBA00022448"/>
    </source>
</evidence>
<evidence type="ECO:0000256" key="2">
    <source>
        <dbReference type="ARBA" id="ARBA00005911"/>
    </source>
</evidence>
<evidence type="ECO:0000256" key="6">
    <source>
        <dbReference type="ARBA" id="ARBA00023010"/>
    </source>
</evidence>
<dbReference type="Pfam" id="PF05064">
    <property type="entry name" value="Nsp1_C"/>
    <property type="match status" value="1"/>
</dbReference>
<evidence type="ECO:0000259" key="10">
    <source>
        <dbReference type="Pfam" id="PF05064"/>
    </source>
</evidence>
<dbReference type="AlphaFoldDB" id="A0A1W4X4A8"/>
<dbReference type="GO" id="GO:0005543">
    <property type="term" value="F:phospholipid binding"/>
    <property type="evidence" value="ECO:0007669"/>
    <property type="project" value="TreeGrafter"/>
</dbReference>
<gene>
    <name evidence="12" type="primary">LOC108738302</name>
    <name evidence="13" type="synonym">LOC112904968</name>
</gene>
<protein>
    <submittedName>
        <fullName evidence="12">Nuclear pore glycoprotein p62 isoform X1</fullName>
    </submittedName>
    <submittedName>
        <fullName evidence="13">Nuclear pore glycoprotein p62-like isoform X1</fullName>
    </submittedName>
</protein>
<evidence type="ECO:0000256" key="8">
    <source>
        <dbReference type="ARBA" id="ARBA00023242"/>
    </source>
</evidence>
<dbReference type="InterPro" id="IPR026010">
    <property type="entry name" value="NSP1/NUP62"/>
</dbReference>
<evidence type="ECO:0000313" key="13">
    <source>
        <dbReference type="RefSeq" id="XP_025832142.1"/>
    </source>
</evidence>
<dbReference type="STRING" id="224129.A0A1W4X4A8"/>
<dbReference type="PANTHER" id="PTHR12084">
    <property type="entry name" value="NUCLEAR PORE GLYCOPROTEIN P62-RELATED"/>
    <property type="match status" value="1"/>
</dbReference>
<keyword evidence="11" id="KW-1185">Reference proteome</keyword>
<dbReference type="RefSeq" id="XP_018327170.1">
    <property type="nucleotide sequence ID" value="XM_018471668.2"/>
</dbReference>
<dbReference type="InterPro" id="IPR007758">
    <property type="entry name" value="Nucleoporin_NSP1_C"/>
</dbReference>
<comment type="subcellular location">
    <subcellularLocation>
        <location evidence="1">Nucleus</location>
        <location evidence="1">Nuclear pore complex</location>
    </subcellularLocation>
</comment>
<feature type="coiled-coil region" evidence="9">
    <location>
        <begin position="195"/>
        <end position="264"/>
    </location>
</feature>
<keyword evidence="7" id="KW-0906">Nuclear pore complex</keyword>
<dbReference type="GO" id="GO:0051028">
    <property type="term" value="P:mRNA transport"/>
    <property type="evidence" value="ECO:0007669"/>
    <property type="project" value="UniProtKB-KW"/>
</dbReference>
<dbReference type="Proteomes" id="UP000192223">
    <property type="component" value="Unplaced"/>
</dbReference>
<evidence type="ECO:0000256" key="7">
    <source>
        <dbReference type="ARBA" id="ARBA00023132"/>
    </source>
</evidence>
<sequence length="372" mass="39371">MSFTFGVSKASTGFPFTTSASTITASGGAGDAAKTTQAKPLFGITTPSLFAVPASSAPSFSFGSATPAITTTVTSIAGPLTTSATVQPQGSSLNLATAAPVPGFSLGAVSASSTANITTAISSAASAGTATAPNTTILTTTTTTSTSIPSSQPTLSFGFSTTPTSTSLATAAIPSSIAITSSTESALPASGILTYNQLEDAINKWTIDLEEQEKLFTNQAKQLNAWDCLLISNGEKVLQLNSNIEKVKQQQEQLDQELDFVLAQQNELESCIIPLEKELQDVPVQDIDRNETYQLAESLDSQLKQMSEDLKEVIEHLNESAKCQEMSDPISQISRILSVHMDSLQWIDRNTAQISEQLDQITKMQEYTKHII</sequence>
<organism evidence="11 12">
    <name type="scientific">Agrilus planipennis</name>
    <name type="common">Emerald ash borer</name>
    <name type="synonym">Agrilus marcopoli</name>
    <dbReference type="NCBI Taxonomy" id="224129"/>
    <lineage>
        <taxon>Eukaryota</taxon>
        <taxon>Metazoa</taxon>
        <taxon>Ecdysozoa</taxon>
        <taxon>Arthropoda</taxon>
        <taxon>Hexapoda</taxon>
        <taxon>Insecta</taxon>
        <taxon>Pterygota</taxon>
        <taxon>Neoptera</taxon>
        <taxon>Endopterygota</taxon>
        <taxon>Coleoptera</taxon>
        <taxon>Polyphaga</taxon>
        <taxon>Elateriformia</taxon>
        <taxon>Buprestoidea</taxon>
        <taxon>Buprestidae</taxon>
        <taxon>Agrilinae</taxon>
        <taxon>Agrilus</taxon>
    </lineage>
</organism>
<evidence type="ECO:0000256" key="9">
    <source>
        <dbReference type="SAM" id="Coils"/>
    </source>
</evidence>
<dbReference type="GeneID" id="108738302"/>
<keyword evidence="8" id="KW-0539">Nucleus</keyword>
<dbReference type="GO" id="GO:0044613">
    <property type="term" value="C:nuclear pore central transport channel"/>
    <property type="evidence" value="ECO:0007669"/>
    <property type="project" value="TreeGrafter"/>
</dbReference>
<keyword evidence="6" id="KW-0811">Translocation</keyword>
<proteinExistence type="inferred from homology"/>
<keyword evidence="9" id="KW-0175">Coiled coil</keyword>
<comment type="similarity">
    <text evidence="2">Belongs to the nucleoporin NSP1/NUP62 family.</text>
</comment>
<dbReference type="RefSeq" id="XP_025832142.1">
    <property type="nucleotide sequence ID" value="XM_025976357.1"/>
</dbReference>
<dbReference type="GO" id="GO:0017056">
    <property type="term" value="F:structural constituent of nuclear pore"/>
    <property type="evidence" value="ECO:0007669"/>
    <property type="project" value="InterPro"/>
</dbReference>
<dbReference type="Gene3D" id="1.20.5.170">
    <property type="match status" value="1"/>
</dbReference>
<evidence type="ECO:0000313" key="12">
    <source>
        <dbReference type="RefSeq" id="XP_018327170.1"/>
    </source>
</evidence>
<dbReference type="KEGG" id="apln:108738302"/>
<evidence type="ECO:0000256" key="5">
    <source>
        <dbReference type="ARBA" id="ARBA00022927"/>
    </source>
</evidence>
<reference evidence="12 13" key="1">
    <citation type="submission" date="2025-04" db="UniProtKB">
        <authorList>
            <consortium name="RefSeq"/>
        </authorList>
    </citation>
    <scope>IDENTIFICATION</scope>
    <source>
        <tissue evidence="12 13">Entire body</tissue>
    </source>
</reference>
<keyword evidence="4" id="KW-0509">mRNA transport</keyword>
<dbReference type="PANTHER" id="PTHR12084:SF0">
    <property type="entry name" value="NUCLEAR PORE GLYCOPROTEIN P62"/>
    <property type="match status" value="1"/>
</dbReference>
<keyword evidence="3" id="KW-0813">Transport</keyword>
<feature type="domain" description="Nucleoporin NSP1-like C-terminal" evidence="10">
    <location>
        <begin position="186"/>
        <end position="282"/>
    </location>
</feature>
<dbReference type="OrthoDB" id="344345at2759"/>
<evidence type="ECO:0000256" key="1">
    <source>
        <dbReference type="ARBA" id="ARBA00004567"/>
    </source>
</evidence>
<dbReference type="KEGG" id="apln:112904968"/>
<name>A0A1W4X4A8_AGRPL</name>
<accession>A0A1W4X4A8</accession>
<dbReference type="GO" id="GO:0006606">
    <property type="term" value="P:protein import into nucleus"/>
    <property type="evidence" value="ECO:0007669"/>
    <property type="project" value="TreeGrafter"/>
</dbReference>
<evidence type="ECO:0000313" key="11">
    <source>
        <dbReference type="Proteomes" id="UP000192223"/>
    </source>
</evidence>
<dbReference type="FunFam" id="1.20.5.170:FF:000040">
    <property type="entry name" value="Nuclear pore glycoprotein p62"/>
    <property type="match status" value="1"/>
</dbReference>
<evidence type="ECO:0000256" key="4">
    <source>
        <dbReference type="ARBA" id="ARBA00022816"/>
    </source>
</evidence>